<dbReference type="AlphaFoldDB" id="N0E671"/>
<organism evidence="2 3">
    <name type="scientific">Phycicoccus elongatus Lp2</name>
    <dbReference type="NCBI Taxonomy" id="1193181"/>
    <lineage>
        <taxon>Bacteria</taxon>
        <taxon>Bacillati</taxon>
        <taxon>Actinomycetota</taxon>
        <taxon>Actinomycetes</taxon>
        <taxon>Micrococcales</taxon>
        <taxon>Intrasporangiaceae</taxon>
        <taxon>Phycicoccus</taxon>
    </lineage>
</organism>
<evidence type="ECO:0000313" key="3">
    <source>
        <dbReference type="Proteomes" id="UP000013167"/>
    </source>
</evidence>
<dbReference type="Proteomes" id="UP000013167">
    <property type="component" value="Unassembled WGS sequence"/>
</dbReference>
<keyword evidence="3" id="KW-1185">Reference proteome</keyword>
<name>N0E671_9MICO</name>
<proteinExistence type="predicted"/>
<accession>N0E671</accession>
<dbReference type="STRING" id="1193181.BN10_760027"/>
<protein>
    <submittedName>
        <fullName evidence="2">Uncharacterized protein</fullName>
    </submittedName>
</protein>
<dbReference type="HOGENOM" id="CLU_1371620_0_0_11"/>
<feature type="compositionally biased region" description="Basic and acidic residues" evidence="1">
    <location>
        <begin position="158"/>
        <end position="176"/>
    </location>
</feature>
<dbReference type="EMBL" id="CAIZ01000148">
    <property type="protein sequence ID" value="CCH71044.1"/>
    <property type="molecule type" value="Genomic_DNA"/>
</dbReference>
<feature type="region of interest" description="Disordered" evidence="1">
    <location>
        <begin position="101"/>
        <end position="122"/>
    </location>
</feature>
<feature type="compositionally biased region" description="Basic residues" evidence="1">
    <location>
        <begin position="101"/>
        <end position="112"/>
    </location>
</feature>
<sequence length="199" mass="22047">MSTIFRAELSMTSWSYDFNRMRIFCPAISGFRSLCLVSLVCRPDRLEPRPPRSGVSRPLRVPRPHAFARTRFVGSLVPGDPERSALRAFRPTITVVLERRGGRHRPQGRRHAPSNLTSVPEPHGIPQIGGNAPDITPSYAACATAESVARRAPPGRPGRRDRDTWQRDAEVTHPPHELLSVGLSVPWHGQPDTQGVGCQ</sequence>
<gene>
    <name evidence="2" type="ORF">BN10_760027</name>
</gene>
<feature type="region of interest" description="Disordered" evidence="1">
    <location>
        <begin position="145"/>
        <end position="199"/>
    </location>
</feature>
<comment type="caution">
    <text evidence="2">The sequence shown here is derived from an EMBL/GenBank/DDBJ whole genome shotgun (WGS) entry which is preliminary data.</text>
</comment>
<reference evidence="2 3" key="1">
    <citation type="journal article" date="2013" name="ISME J.">
        <title>A metabolic model for members of the genus Tetrasphaera involved in enhanced biological phosphorus removal.</title>
        <authorList>
            <person name="Kristiansen R."/>
            <person name="Nguyen H.T.T."/>
            <person name="Saunders A.M."/>
            <person name="Nielsen J.L."/>
            <person name="Wimmer R."/>
            <person name="Le V.Q."/>
            <person name="McIlroy S.J."/>
            <person name="Petrovski S."/>
            <person name="Seviour R.J."/>
            <person name="Calteau A."/>
            <person name="Nielsen K.L."/>
            <person name="Nielsen P.H."/>
        </authorList>
    </citation>
    <scope>NUCLEOTIDE SEQUENCE [LARGE SCALE GENOMIC DNA]</scope>
    <source>
        <strain evidence="2 3">Lp2</strain>
    </source>
</reference>
<evidence type="ECO:0000313" key="2">
    <source>
        <dbReference type="EMBL" id="CCH71044.1"/>
    </source>
</evidence>
<evidence type="ECO:0000256" key="1">
    <source>
        <dbReference type="SAM" id="MobiDB-lite"/>
    </source>
</evidence>